<dbReference type="PANTHER" id="PTHR32071">
    <property type="entry name" value="TRANSCRIPTIONAL REGULATORY PROTEIN"/>
    <property type="match status" value="1"/>
</dbReference>
<dbReference type="PROSITE" id="PS00676">
    <property type="entry name" value="SIGMA54_INTERACT_2"/>
    <property type="match status" value="1"/>
</dbReference>
<evidence type="ECO:0000256" key="6">
    <source>
        <dbReference type="ARBA" id="ARBA00023012"/>
    </source>
</evidence>
<dbReference type="AlphaFoldDB" id="A0A285CJT7"/>
<evidence type="ECO:0000256" key="3">
    <source>
        <dbReference type="ARBA" id="ARBA00015308"/>
    </source>
</evidence>
<dbReference type="SUPFAM" id="SSF52540">
    <property type="entry name" value="P-loop containing nucleoside triphosphate hydrolases"/>
    <property type="match status" value="1"/>
</dbReference>
<dbReference type="InterPro" id="IPR025943">
    <property type="entry name" value="Sigma_54_int_dom_ATP-bd_2"/>
</dbReference>
<evidence type="ECO:0000313" key="13">
    <source>
        <dbReference type="Proteomes" id="UP000219467"/>
    </source>
</evidence>
<dbReference type="InterPro" id="IPR025944">
    <property type="entry name" value="Sigma_54_int_dom_CS"/>
</dbReference>
<dbReference type="Gene3D" id="3.40.50.300">
    <property type="entry name" value="P-loop containing nucleotide triphosphate hydrolases"/>
    <property type="match status" value="1"/>
</dbReference>
<evidence type="ECO:0000256" key="5">
    <source>
        <dbReference type="ARBA" id="ARBA00022840"/>
    </source>
</evidence>
<evidence type="ECO:0000256" key="2">
    <source>
        <dbReference type="ARBA" id="ARBA00011135"/>
    </source>
</evidence>
<comment type="function">
    <text evidence="1">Required for activation of most nif operons, which are directly involved in nitrogen fixation.</text>
</comment>
<dbReference type="InterPro" id="IPR002078">
    <property type="entry name" value="Sigma_54_int"/>
</dbReference>
<evidence type="ECO:0000256" key="1">
    <source>
        <dbReference type="ARBA" id="ARBA00002167"/>
    </source>
</evidence>
<dbReference type="InterPro" id="IPR027417">
    <property type="entry name" value="P-loop_NTPase"/>
</dbReference>
<dbReference type="GO" id="GO:0005524">
    <property type="term" value="F:ATP binding"/>
    <property type="evidence" value="ECO:0007669"/>
    <property type="project" value="UniProtKB-KW"/>
</dbReference>
<dbReference type="Proteomes" id="UP000219467">
    <property type="component" value="Unassembled WGS sequence"/>
</dbReference>
<dbReference type="Pfam" id="PF25601">
    <property type="entry name" value="AAA_lid_14"/>
    <property type="match status" value="1"/>
</dbReference>
<gene>
    <name evidence="12" type="ORF">SAMN05878503_101418</name>
</gene>
<sequence>MTDIQIIETDFAAAAAIAGLLTRRRVRLAQSGRGPAALLVCSARHECALGGTPALTALARSVGARTVVIVEEGAAAFGLKLELGGRLLRVALPVAGGLPAHRDPALLALADLLGGQVSAMVAADSSTGALIDLAARVARTDVTVFVNGPTGSGKEVLARKVHEASRRANAPFIAINCAAIPENMLEAMLFGHEKGAFTGASGANKGIIRAAEGGTLLLDEISEMPMGLQSKLLRVLQERKVTPLGSQTEVPVDVRIIATSNRNMPEEVRARRFREDLWYRLNVFPLATRPLCDREDDIPALAMALVRRHCPTDVALPMIDAGAMEILLAHDWPGNVRELENVVQRALVLHEGGRITAQDIVIDAGPALPVRALHLAAV</sequence>
<comment type="subunit">
    <text evidence="2">Interacts with sigma-54.</text>
</comment>
<proteinExistence type="predicted"/>
<dbReference type="SMART" id="SM00382">
    <property type="entry name" value="AAA"/>
    <property type="match status" value="1"/>
</dbReference>
<feature type="domain" description="Sigma-54 factor interaction" evidence="11">
    <location>
        <begin position="120"/>
        <end position="348"/>
    </location>
</feature>
<dbReference type="Pfam" id="PF00158">
    <property type="entry name" value="Sigma54_activat"/>
    <property type="match status" value="1"/>
</dbReference>
<dbReference type="OrthoDB" id="9805953at2"/>
<dbReference type="InterPro" id="IPR003593">
    <property type="entry name" value="AAA+_ATPase"/>
</dbReference>
<dbReference type="InterPro" id="IPR058031">
    <property type="entry name" value="AAA_lid_NorR"/>
</dbReference>
<reference evidence="13" key="1">
    <citation type="submission" date="2017-08" db="EMBL/GenBank/DDBJ databases">
        <authorList>
            <person name="Varghese N."/>
            <person name="Submissions S."/>
        </authorList>
    </citation>
    <scope>NUCLEOTIDE SEQUENCE [LARGE SCALE GENOMIC DNA]</scope>
    <source>
        <strain evidence="13">JA234</strain>
    </source>
</reference>
<dbReference type="Gene3D" id="1.10.8.60">
    <property type="match status" value="1"/>
</dbReference>
<protein>
    <recommendedName>
        <fullName evidence="3">Nif-specific regulatory protein</fullName>
    </recommendedName>
</protein>
<keyword evidence="5" id="KW-0067">ATP-binding</keyword>
<evidence type="ECO:0000313" key="12">
    <source>
        <dbReference type="EMBL" id="SNX67780.1"/>
    </source>
</evidence>
<dbReference type="EMBL" id="OAOQ01000001">
    <property type="protein sequence ID" value="SNX67780.1"/>
    <property type="molecule type" value="Genomic_DNA"/>
</dbReference>
<dbReference type="FunFam" id="3.40.50.300:FF:000006">
    <property type="entry name" value="DNA-binding transcriptional regulator NtrC"/>
    <property type="match status" value="1"/>
</dbReference>
<accession>A0A285CJT7</accession>
<dbReference type="PROSITE" id="PS00688">
    <property type="entry name" value="SIGMA54_INTERACT_3"/>
    <property type="match status" value="1"/>
</dbReference>
<dbReference type="GO" id="GO:0003677">
    <property type="term" value="F:DNA binding"/>
    <property type="evidence" value="ECO:0007669"/>
    <property type="project" value="UniProtKB-KW"/>
</dbReference>
<dbReference type="RefSeq" id="WP_097029006.1">
    <property type="nucleotide sequence ID" value="NZ_OAOQ01000001.1"/>
</dbReference>
<evidence type="ECO:0000256" key="9">
    <source>
        <dbReference type="ARBA" id="ARBA00023159"/>
    </source>
</evidence>
<keyword evidence="7" id="KW-0805">Transcription regulation</keyword>
<dbReference type="CDD" id="cd00009">
    <property type="entry name" value="AAA"/>
    <property type="match status" value="1"/>
</dbReference>
<dbReference type="GO" id="GO:0006355">
    <property type="term" value="P:regulation of DNA-templated transcription"/>
    <property type="evidence" value="ECO:0007669"/>
    <property type="project" value="InterPro"/>
</dbReference>
<dbReference type="GO" id="GO:0000160">
    <property type="term" value="P:phosphorelay signal transduction system"/>
    <property type="evidence" value="ECO:0007669"/>
    <property type="project" value="UniProtKB-KW"/>
</dbReference>
<name>A0A285CJT7_9RHOB</name>
<keyword evidence="10" id="KW-0804">Transcription</keyword>
<evidence type="ECO:0000256" key="8">
    <source>
        <dbReference type="ARBA" id="ARBA00023125"/>
    </source>
</evidence>
<dbReference type="PROSITE" id="PS50045">
    <property type="entry name" value="SIGMA54_INTERACT_4"/>
    <property type="match status" value="1"/>
</dbReference>
<evidence type="ECO:0000256" key="4">
    <source>
        <dbReference type="ARBA" id="ARBA00022741"/>
    </source>
</evidence>
<keyword evidence="9" id="KW-0010">Activator</keyword>
<evidence type="ECO:0000256" key="7">
    <source>
        <dbReference type="ARBA" id="ARBA00023015"/>
    </source>
</evidence>
<dbReference type="PANTHER" id="PTHR32071:SF21">
    <property type="entry name" value="TRANSCRIPTIONAL REGULATORY PROTEIN FLGR"/>
    <property type="match status" value="1"/>
</dbReference>
<keyword evidence="13" id="KW-1185">Reference proteome</keyword>
<keyword evidence="8" id="KW-0238">DNA-binding</keyword>
<evidence type="ECO:0000256" key="10">
    <source>
        <dbReference type="ARBA" id="ARBA00023163"/>
    </source>
</evidence>
<organism evidence="12 13">
    <name type="scientific">Cereibacter ovatus</name>
    <dbReference type="NCBI Taxonomy" id="439529"/>
    <lineage>
        <taxon>Bacteria</taxon>
        <taxon>Pseudomonadati</taxon>
        <taxon>Pseudomonadota</taxon>
        <taxon>Alphaproteobacteria</taxon>
        <taxon>Rhodobacterales</taxon>
        <taxon>Paracoccaceae</taxon>
        <taxon>Cereibacter</taxon>
    </lineage>
</organism>
<keyword evidence="4" id="KW-0547">Nucleotide-binding</keyword>
<keyword evidence="6" id="KW-0902">Two-component regulatory system</keyword>
<evidence type="ECO:0000259" key="11">
    <source>
        <dbReference type="PROSITE" id="PS50045"/>
    </source>
</evidence>